<evidence type="ECO:0000256" key="1">
    <source>
        <dbReference type="SAM" id="SignalP"/>
    </source>
</evidence>
<dbReference type="PANTHER" id="PTHR10900:SF77">
    <property type="entry name" value="FI19380P1"/>
    <property type="match status" value="1"/>
</dbReference>
<sequence length="183" mass="20235">MDKRPILLTGLLLSLGLAGAPAQAASLDQQQQRHQQRHQSVREQAQYDTQLQALKAQGNFTTLLDGLERAGLTGLLTGNGPHTLFAPTDDAFARMPDEQRRILEGDDVERLRKLLRYHLLPGLLPGDSLGMIEHPQALTGQLTIRHADDHYTVNGADIAPSQIVTRNGIIHPIDQVLVPYYEN</sequence>
<feature type="chain" id="PRO_5019401257" evidence="1">
    <location>
        <begin position="25"/>
        <end position="183"/>
    </location>
</feature>
<dbReference type="AlphaFoldDB" id="A0A420WX60"/>
<dbReference type="PROSITE" id="PS50213">
    <property type="entry name" value="FAS1"/>
    <property type="match status" value="1"/>
</dbReference>
<dbReference type="Pfam" id="PF02469">
    <property type="entry name" value="Fasciclin"/>
    <property type="match status" value="1"/>
</dbReference>
<evidence type="ECO:0000313" key="4">
    <source>
        <dbReference type="Proteomes" id="UP000281975"/>
    </source>
</evidence>
<evidence type="ECO:0000313" key="3">
    <source>
        <dbReference type="EMBL" id="RKR04316.1"/>
    </source>
</evidence>
<comment type="caution">
    <text evidence="3">The sequence shown here is derived from an EMBL/GenBank/DDBJ whole genome shotgun (WGS) entry which is preliminary data.</text>
</comment>
<keyword evidence="1" id="KW-0732">Signal</keyword>
<evidence type="ECO:0000259" key="2">
    <source>
        <dbReference type="PROSITE" id="PS50213"/>
    </source>
</evidence>
<feature type="domain" description="FAS1" evidence="2">
    <location>
        <begin position="47"/>
        <end position="177"/>
    </location>
</feature>
<name>A0A420WX60_9GAMM</name>
<dbReference type="SMART" id="SM00554">
    <property type="entry name" value="FAS1"/>
    <property type="match status" value="1"/>
</dbReference>
<dbReference type="FunFam" id="2.30.180.10:FF:000032">
    <property type="entry name" value="Fasciclin domain-containing protein, putative"/>
    <property type="match status" value="1"/>
</dbReference>
<gene>
    <name evidence="3" type="ORF">C7446_1521</name>
</gene>
<dbReference type="EMBL" id="RBIN01000004">
    <property type="protein sequence ID" value="RKR04316.1"/>
    <property type="molecule type" value="Genomic_DNA"/>
</dbReference>
<dbReference type="RefSeq" id="WP_121172485.1">
    <property type="nucleotide sequence ID" value="NZ_RBIN01000004.1"/>
</dbReference>
<dbReference type="PANTHER" id="PTHR10900">
    <property type="entry name" value="PERIOSTIN-RELATED"/>
    <property type="match status" value="1"/>
</dbReference>
<dbReference type="SUPFAM" id="SSF82153">
    <property type="entry name" value="FAS1 domain"/>
    <property type="match status" value="1"/>
</dbReference>
<dbReference type="InterPro" id="IPR036378">
    <property type="entry name" value="FAS1_dom_sf"/>
</dbReference>
<proteinExistence type="predicted"/>
<dbReference type="InterPro" id="IPR000782">
    <property type="entry name" value="FAS1_domain"/>
</dbReference>
<dbReference type="Gene3D" id="2.30.180.10">
    <property type="entry name" value="FAS1 domain"/>
    <property type="match status" value="1"/>
</dbReference>
<feature type="signal peptide" evidence="1">
    <location>
        <begin position="1"/>
        <end position="24"/>
    </location>
</feature>
<organism evidence="3 4">
    <name type="scientific">Kushneria sinocarnis</name>
    <dbReference type="NCBI Taxonomy" id="595502"/>
    <lineage>
        <taxon>Bacteria</taxon>
        <taxon>Pseudomonadati</taxon>
        <taxon>Pseudomonadota</taxon>
        <taxon>Gammaproteobacteria</taxon>
        <taxon>Oceanospirillales</taxon>
        <taxon>Halomonadaceae</taxon>
        <taxon>Kushneria</taxon>
    </lineage>
</organism>
<protein>
    <submittedName>
        <fullName evidence="3">Putative surface protein with fasciclin (FAS1) repeats</fullName>
    </submittedName>
</protein>
<dbReference type="InterPro" id="IPR050904">
    <property type="entry name" value="Adhesion/Biosynth-related"/>
</dbReference>
<keyword evidence="4" id="KW-1185">Reference proteome</keyword>
<reference evidence="3 4" key="1">
    <citation type="submission" date="2018-10" db="EMBL/GenBank/DDBJ databases">
        <title>Genomic Encyclopedia of Type Strains, Phase IV (KMG-IV): sequencing the most valuable type-strain genomes for metagenomic binning, comparative biology and taxonomic classification.</title>
        <authorList>
            <person name="Goeker M."/>
        </authorList>
    </citation>
    <scope>NUCLEOTIDE SEQUENCE [LARGE SCALE GENOMIC DNA]</scope>
    <source>
        <strain evidence="3 4">DSM 23229</strain>
    </source>
</reference>
<dbReference type="Proteomes" id="UP000281975">
    <property type="component" value="Unassembled WGS sequence"/>
</dbReference>
<accession>A0A420WX60</accession>
<dbReference type="OrthoDB" id="9800666at2"/>